<gene>
    <name evidence="1" type="ORF">LEP1GSC133_2869</name>
</gene>
<dbReference type="STRING" id="1192866.LEP1GSC133_2869"/>
<name>M6W586_LEPBO</name>
<dbReference type="AlphaFoldDB" id="M6W586"/>
<reference evidence="1 2" key="1">
    <citation type="submission" date="2013-01" db="EMBL/GenBank/DDBJ databases">
        <authorList>
            <person name="Harkins D.M."/>
            <person name="Durkin A.S."/>
            <person name="Brinkac L.M."/>
            <person name="Haft D.H."/>
            <person name="Selengut J.D."/>
            <person name="Sanka R."/>
            <person name="DePew J."/>
            <person name="Purushe J."/>
            <person name="Picardeau M."/>
            <person name="Werts C."/>
            <person name="Goarant C."/>
            <person name="Vinetz J.M."/>
            <person name="Sutton G.G."/>
            <person name="Nierman W.C."/>
            <person name="Fouts D.E."/>
        </authorList>
    </citation>
    <scope>NUCLEOTIDE SEQUENCE [LARGE SCALE GENOMIC DNA]</scope>
    <source>
        <strain evidence="1 2">200901868</strain>
    </source>
</reference>
<dbReference type="EMBL" id="AKWF02000018">
    <property type="protein sequence ID" value="EMO64907.1"/>
    <property type="molecule type" value="Genomic_DNA"/>
</dbReference>
<proteinExistence type="predicted"/>
<organism evidence="1 2">
    <name type="scientific">Leptospira borgpetersenii serovar Pomona str. 200901868</name>
    <dbReference type="NCBI Taxonomy" id="1192866"/>
    <lineage>
        <taxon>Bacteria</taxon>
        <taxon>Pseudomonadati</taxon>
        <taxon>Spirochaetota</taxon>
        <taxon>Spirochaetia</taxon>
        <taxon>Leptospirales</taxon>
        <taxon>Leptospiraceae</taxon>
        <taxon>Leptospira</taxon>
    </lineage>
</organism>
<dbReference type="Proteomes" id="UP000012159">
    <property type="component" value="Unassembled WGS sequence"/>
</dbReference>
<sequence length="45" mass="5296">MDFGSVWSRSSVRFIFSTCEEIKERQANFLEKRAVNFLEVGVERP</sequence>
<evidence type="ECO:0000313" key="1">
    <source>
        <dbReference type="EMBL" id="EMO64907.1"/>
    </source>
</evidence>
<comment type="caution">
    <text evidence="1">The sequence shown here is derived from an EMBL/GenBank/DDBJ whole genome shotgun (WGS) entry which is preliminary data.</text>
</comment>
<accession>M6W586</accession>
<evidence type="ECO:0000313" key="2">
    <source>
        <dbReference type="Proteomes" id="UP000012159"/>
    </source>
</evidence>
<protein>
    <submittedName>
        <fullName evidence="1">Uncharacterized protein</fullName>
    </submittedName>
</protein>